<dbReference type="InterPro" id="IPR033891">
    <property type="entry name" value="TTC38"/>
</dbReference>
<dbReference type="Gene3D" id="1.25.40.10">
    <property type="entry name" value="Tetratricopeptide repeat domain"/>
    <property type="match status" value="1"/>
</dbReference>
<dbReference type="HOGENOM" id="CLU_029972_1_2_3"/>
<keyword evidence="4" id="KW-0802">TPR repeat</keyword>
<organism evidence="5">
    <name type="scientific">Cyanothece sp. (strain PCC 7425 / ATCC 29141)</name>
    <dbReference type="NCBI Taxonomy" id="395961"/>
    <lineage>
        <taxon>Bacteria</taxon>
        <taxon>Bacillati</taxon>
        <taxon>Cyanobacteriota</taxon>
        <taxon>Cyanophyceae</taxon>
        <taxon>Gomontiellales</taxon>
        <taxon>Cyanothecaceae</taxon>
        <taxon>Cyanothece</taxon>
    </lineage>
</organism>
<dbReference type="AlphaFoldDB" id="B8HKY1"/>
<proteinExistence type="inferred from homology"/>
<protein>
    <recommendedName>
        <fullName evidence="2">Tetratricopeptide repeat protein 38</fullName>
    </recommendedName>
</protein>
<comment type="similarity">
    <text evidence="1">Belongs to the TTC38 family.</text>
</comment>
<evidence type="ECO:0000256" key="4">
    <source>
        <dbReference type="ARBA" id="ARBA00022803"/>
    </source>
</evidence>
<dbReference type="PANTHER" id="PTHR16263">
    <property type="entry name" value="TETRATRICOPEPTIDE REPEAT PROTEIN 38"/>
    <property type="match status" value="1"/>
</dbReference>
<sequence>MGYCILRLPNRFTVFLFTQFDCCQGEAMFRDHQGLAVTTTSSTAIAAMAQFVQQSLCYGNQAEYWIQAAIAADPEWGLAHACAAAYYLSQETAFHHTQAQSYLQRASTLLPQGNPREKLYIDATIAWGQGDIGAAIAAHEAIAAFYPQDLLSVQQGQYHYFYQGDNYGLLRIAQKVLPVHPHNGYLLGMLAFGLEQCKELGAAEAVGREAIALNPQDYWAQHAVAHVLETQGQIGEGITWLEGFSQSWQHCNSMLYTHNWWHLALFYLANGDDEKALELYDSQVWGKATQSSPKDQVGAISLLLRLELALKDRSEGRSRLKERWQHVAPYLLPRIHEHLLPFQDLHYVYALARAGDRNWLGEMLDSMTVHAHRLAPPRQQVWLNIVLPAAHGLVAHAIADLQAAVNQLQPVLAQFQQVGGSHTQRKLFEQIYQDALANLEQAPLRTGSGSSILFSATRLVSYLNQVA</sequence>
<name>B8HKY1_CYAP4</name>
<dbReference type="InterPro" id="IPR011990">
    <property type="entry name" value="TPR-like_helical_dom_sf"/>
</dbReference>
<evidence type="ECO:0000256" key="2">
    <source>
        <dbReference type="ARBA" id="ARBA00019992"/>
    </source>
</evidence>
<gene>
    <name evidence="5" type="ordered locus">Cyan7425_2870</name>
</gene>
<keyword evidence="3" id="KW-0677">Repeat</keyword>
<dbReference type="SUPFAM" id="SSF48452">
    <property type="entry name" value="TPR-like"/>
    <property type="match status" value="1"/>
</dbReference>
<dbReference type="EMBL" id="CP001344">
    <property type="protein sequence ID" value="ACL45213.1"/>
    <property type="molecule type" value="Genomic_DNA"/>
</dbReference>
<accession>B8HKY1</accession>
<evidence type="ECO:0000313" key="5">
    <source>
        <dbReference type="EMBL" id="ACL45213.1"/>
    </source>
</evidence>
<dbReference type="eggNOG" id="COG0457">
    <property type="taxonomic scope" value="Bacteria"/>
</dbReference>
<evidence type="ECO:0000256" key="1">
    <source>
        <dbReference type="ARBA" id="ARBA00005857"/>
    </source>
</evidence>
<dbReference type="PANTHER" id="PTHR16263:SF4">
    <property type="entry name" value="TETRATRICOPEPTIDE REPEAT PROTEIN 38"/>
    <property type="match status" value="1"/>
</dbReference>
<dbReference type="KEGG" id="cyn:Cyan7425_2870"/>
<reference evidence="5" key="1">
    <citation type="submission" date="2009-01" db="EMBL/GenBank/DDBJ databases">
        <title>Complete sequence of chromosome Cyanothece sp. PCC 7425.</title>
        <authorList>
            <consortium name="US DOE Joint Genome Institute"/>
            <person name="Lucas S."/>
            <person name="Copeland A."/>
            <person name="Lapidus A."/>
            <person name="Glavina del Rio T."/>
            <person name="Dalin E."/>
            <person name="Tice H."/>
            <person name="Bruce D."/>
            <person name="Goodwin L."/>
            <person name="Pitluck S."/>
            <person name="Sims D."/>
            <person name="Meineke L."/>
            <person name="Brettin T."/>
            <person name="Detter J.C."/>
            <person name="Han C."/>
            <person name="Larimer F."/>
            <person name="Land M."/>
            <person name="Hauser L."/>
            <person name="Kyrpides N."/>
            <person name="Ovchinnikova G."/>
            <person name="Liberton M."/>
            <person name="Stoeckel J."/>
            <person name="Banerjee A."/>
            <person name="Singh A."/>
            <person name="Page L."/>
            <person name="Sato H."/>
            <person name="Zhao L."/>
            <person name="Sherman L."/>
            <person name="Pakrasi H."/>
            <person name="Richardson P."/>
        </authorList>
    </citation>
    <scope>NUCLEOTIDE SEQUENCE</scope>
    <source>
        <strain evidence="5">PCC 7425</strain>
    </source>
</reference>
<evidence type="ECO:0000256" key="3">
    <source>
        <dbReference type="ARBA" id="ARBA00022737"/>
    </source>
</evidence>
<dbReference type="STRING" id="395961.Cyan7425_2870"/>
<dbReference type="CDD" id="cd05804">
    <property type="entry name" value="StaR_like"/>
    <property type="match status" value="1"/>
</dbReference>